<protein>
    <submittedName>
        <fullName evidence="4">Uncharacterized protein</fullName>
    </submittedName>
</protein>
<sequence length="453" mass="47882">MTNPLVASEQSSTTWYTGLGLVEDAEQISSGIHDNSWVDGTLGTVGGTLDVLGMVIDPIGSLVAWGVSWLMEHVKPLKDALDWLAGNPDAIAAHATTWQNVSKFSADAQAQFMDAIRQEVADWQGSSGDAYREHAGMLAQVISGISSAAHGISYAVEGAGLLVGLVRGIVRDLIAQFIATLAARLPQWLAEEGLTLGLATPVVIGQVAALVAKWVEKIQHFIRGLLSSLRRLIGKVGSLGDVLDGLTGKLSELLRSVPGGGKSGGGEEPNLPKGWHEGDQIPAPRSGGELPTDAHLGGRYVGENDPTNPSRAFYPDTVHYMDDAEREAHRLFVDGDGNLRSAADGSLYDTSTGTTAWSGGGRAIFTMDGSGNLYATLDQRVGQTHHSSLLAGDSVVGAGEIEVVDGKLVAMTDQSGHYHPGAEMNDKVLQSLRDQGLLTDPDFKQYGWGGEER</sequence>
<dbReference type="EMBL" id="BOML01000031">
    <property type="protein sequence ID" value="GIE02397.1"/>
    <property type="molecule type" value="Genomic_DNA"/>
</dbReference>
<feature type="region of interest" description="Disordered" evidence="3">
    <location>
        <begin position="257"/>
        <end position="311"/>
    </location>
</feature>
<name>A0ABQ3YXT6_9ACTN</name>
<comment type="caution">
    <text evidence="4">The sequence shown here is derived from an EMBL/GenBank/DDBJ whole genome shotgun (WGS) entry which is preliminary data.</text>
</comment>
<dbReference type="Proteomes" id="UP000637628">
    <property type="component" value="Unassembled WGS sequence"/>
</dbReference>
<evidence type="ECO:0000313" key="5">
    <source>
        <dbReference type="Proteomes" id="UP000637628"/>
    </source>
</evidence>
<keyword evidence="2" id="KW-0963">Cytoplasm</keyword>
<dbReference type="PANTHER" id="PTHR31250:SF27">
    <property type="entry name" value="IQ DOMAIN-CONTAINING PROTEIN IQM5"/>
    <property type="match status" value="1"/>
</dbReference>
<dbReference type="PANTHER" id="PTHR31250">
    <property type="entry name" value="IQ DOMAIN-CONTAINING PROTEIN IQM3"/>
    <property type="match status" value="1"/>
</dbReference>
<evidence type="ECO:0000256" key="1">
    <source>
        <dbReference type="ARBA" id="ARBA00004496"/>
    </source>
</evidence>
<organism evidence="4 5">
    <name type="scientific">Paractinoplanes durhamensis</name>
    <dbReference type="NCBI Taxonomy" id="113563"/>
    <lineage>
        <taxon>Bacteria</taxon>
        <taxon>Bacillati</taxon>
        <taxon>Actinomycetota</taxon>
        <taxon>Actinomycetes</taxon>
        <taxon>Micromonosporales</taxon>
        <taxon>Micromonosporaceae</taxon>
        <taxon>Paractinoplanes</taxon>
    </lineage>
</organism>
<dbReference type="RefSeq" id="WP_239132516.1">
    <property type="nucleotide sequence ID" value="NZ_BAAATX010000001.1"/>
</dbReference>
<comment type="subcellular location">
    <subcellularLocation>
        <location evidence="1">Cytoplasm</location>
    </subcellularLocation>
</comment>
<proteinExistence type="predicted"/>
<feature type="compositionally biased region" description="Gly residues" evidence="3">
    <location>
        <begin position="258"/>
        <end position="267"/>
    </location>
</feature>
<reference evidence="4 5" key="1">
    <citation type="submission" date="2021-01" db="EMBL/GenBank/DDBJ databases">
        <title>Whole genome shotgun sequence of Actinoplanes durhamensis NBRC 14914.</title>
        <authorList>
            <person name="Komaki H."/>
            <person name="Tamura T."/>
        </authorList>
    </citation>
    <scope>NUCLEOTIDE SEQUENCE [LARGE SCALE GENOMIC DNA]</scope>
    <source>
        <strain evidence="4 5">NBRC 14914</strain>
    </source>
</reference>
<dbReference type="InterPro" id="IPR044159">
    <property type="entry name" value="IQM"/>
</dbReference>
<evidence type="ECO:0000256" key="3">
    <source>
        <dbReference type="SAM" id="MobiDB-lite"/>
    </source>
</evidence>
<accession>A0ABQ3YXT6</accession>
<evidence type="ECO:0000313" key="4">
    <source>
        <dbReference type="EMBL" id="GIE02397.1"/>
    </source>
</evidence>
<evidence type="ECO:0000256" key="2">
    <source>
        <dbReference type="ARBA" id="ARBA00022490"/>
    </source>
</evidence>
<keyword evidence="5" id="KW-1185">Reference proteome</keyword>
<gene>
    <name evidence="4" type="ORF">Adu01nite_37470</name>
</gene>